<reference evidence="1 2" key="1">
    <citation type="submission" date="2017-03" db="EMBL/GenBank/DDBJ databases">
        <title>Complete genome sequence of Blastomonas fulva degrading microcsystin LR.</title>
        <authorList>
            <person name="Lee H.-g."/>
            <person name="Jin L."/>
            <person name="oh H.-M."/>
        </authorList>
    </citation>
    <scope>NUCLEOTIDE SEQUENCE [LARGE SCALE GENOMIC DNA]</scope>
    <source>
        <strain evidence="1 2">T2</strain>
    </source>
</reference>
<evidence type="ECO:0000313" key="1">
    <source>
        <dbReference type="EMBL" id="ASR50231.1"/>
    </source>
</evidence>
<dbReference type="InterPro" id="IPR027587">
    <property type="entry name" value="TrbK"/>
</dbReference>
<proteinExistence type="predicted"/>
<keyword evidence="2" id="KW-1185">Reference proteome</keyword>
<organism evidence="1 2">
    <name type="scientific">Blastomonas fulva</name>
    <dbReference type="NCBI Taxonomy" id="1550728"/>
    <lineage>
        <taxon>Bacteria</taxon>
        <taxon>Pseudomonadati</taxon>
        <taxon>Pseudomonadota</taxon>
        <taxon>Alphaproteobacteria</taxon>
        <taxon>Sphingomonadales</taxon>
        <taxon>Sphingomonadaceae</taxon>
        <taxon>Blastomonas</taxon>
    </lineage>
</organism>
<accession>A0ABN5AZM0</accession>
<dbReference type="Proteomes" id="UP000258016">
    <property type="component" value="Chromosome"/>
</dbReference>
<sequence>MSRLVRLAAAAALGGLLTVIAVVSSMRPPSPPRTTQIIAGDTPAANPNAVDLRRCRAITTTDPDCDAAWESERQRFFHGRERQP</sequence>
<name>A0ABN5AZM0_9SPHN</name>
<protein>
    <recommendedName>
        <fullName evidence="3">Conjugal transfer protein TrbK</fullName>
    </recommendedName>
</protein>
<gene>
    <name evidence="1" type="ORF">B5J99_01050</name>
</gene>
<dbReference type="EMBL" id="CP020083">
    <property type="protein sequence ID" value="ASR50231.1"/>
    <property type="molecule type" value="Genomic_DNA"/>
</dbReference>
<dbReference type="Pfam" id="PF20084">
    <property type="entry name" value="TrbK"/>
    <property type="match status" value="1"/>
</dbReference>
<evidence type="ECO:0008006" key="3">
    <source>
        <dbReference type="Google" id="ProtNLM"/>
    </source>
</evidence>
<evidence type="ECO:0000313" key="2">
    <source>
        <dbReference type="Proteomes" id="UP000258016"/>
    </source>
</evidence>
<dbReference type="NCBIfam" id="TIGR04360">
    <property type="entry name" value="other_trbK"/>
    <property type="match status" value="1"/>
</dbReference>